<evidence type="ECO:0000313" key="13">
    <source>
        <dbReference type="Proteomes" id="UP001595851"/>
    </source>
</evidence>
<keyword evidence="4" id="KW-0808">Transferase</keyword>
<proteinExistence type="predicted"/>
<dbReference type="InterPro" id="IPR003594">
    <property type="entry name" value="HATPase_dom"/>
</dbReference>
<dbReference type="InterPro" id="IPR050482">
    <property type="entry name" value="Sensor_HK_TwoCompSys"/>
</dbReference>
<dbReference type="GO" id="GO:0016301">
    <property type="term" value="F:kinase activity"/>
    <property type="evidence" value="ECO:0007669"/>
    <property type="project" value="UniProtKB-KW"/>
</dbReference>
<dbReference type="Gene3D" id="3.30.565.10">
    <property type="entry name" value="Histidine kinase-like ATPase, C-terminal domain"/>
    <property type="match status" value="1"/>
</dbReference>
<keyword evidence="7" id="KW-0067">ATP-binding</keyword>
<dbReference type="InterPro" id="IPR036890">
    <property type="entry name" value="HATPase_C_sf"/>
</dbReference>
<dbReference type="RefSeq" id="WP_379529385.1">
    <property type="nucleotide sequence ID" value="NZ_JBHSBI010000009.1"/>
</dbReference>
<comment type="caution">
    <text evidence="12">The sequence shown here is derived from an EMBL/GenBank/DDBJ whole genome shotgun (WGS) entry which is preliminary data.</text>
</comment>
<keyword evidence="9" id="KW-0812">Transmembrane</keyword>
<evidence type="ECO:0000256" key="4">
    <source>
        <dbReference type="ARBA" id="ARBA00022679"/>
    </source>
</evidence>
<feature type="domain" description="Histidine kinase/HSP90-like ATPase" evidence="10">
    <location>
        <begin position="281"/>
        <end position="367"/>
    </location>
</feature>
<evidence type="ECO:0000256" key="9">
    <source>
        <dbReference type="SAM" id="Phobius"/>
    </source>
</evidence>
<feature type="transmembrane region" description="Helical" evidence="9">
    <location>
        <begin position="62"/>
        <end position="80"/>
    </location>
</feature>
<dbReference type="PANTHER" id="PTHR24421:SF10">
    <property type="entry name" value="NITRATE_NITRITE SENSOR PROTEIN NARQ"/>
    <property type="match status" value="1"/>
</dbReference>
<dbReference type="SUPFAM" id="SSF55874">
    <property type="entry name" value="ATPase domain of HSP90 chaperone/DNA topoisomerase II/histidine kinase"/>
    <property type="match status" value="1"/>
</dbReference>
<gene>
    <name evidence="12" type="ORF">ACFOY2_19010</name>
</gene>
<dbReference type="InterPro" id="IPR011712">
    <property type="entry name" value="Sig_transdc_His_kin_sub3_dim/P"/>
</dbReference>
<sequence>MAQHWFDPDRRGSAGWDLAAASLCVLVFWLPIDGGGRAAWAHAGLIALLVAGMLLRGRRPFAALAVVGAATLAGVAFGMTQDPFVASAWVLYRVALTYGSARSLKTVAWAVGVSIAAVAFLGTADAESAVRHTMLSLSALAVAWVLGATTRQAALETEHAMLAERHGAVTAERLRVVREVHDVVSHSLGTIAVTAGVAARADDMGRMRARLGQIEQVSRQAMEELRTTLGAVRESGEPAERRPQPGIGDLAALAGRMREGGVPVTLTVTDAEGVPAGVGLAAYRIVQEGLTNAARHAPGARCTVTVSGANGELHIAVTDDGGTRAVRAEPGFGLVGLRERVELLGGDFTAGHRQEAGFELRAVIPLPEATS</sequence>
<evidence type="ECO:0000259" key="11">
    <source>
        <dbReference type="Pfam" id="PF07730"/>
    </source>
</evidence>
<reference evidence="13" key="1">
    <citation type="journal article" date="2019" name="Int. J. Syst. Evol. Microbiol.">
        <title>The Global Catalogue of Microorganisms (GCM) 10K type strain sequencing project: providing services to taxonomists for standard genome sequencing and annotation.</title>
        <authorList>
            <consortium name="The Broad Institute Genomics Platform"/>
            <consortium name="The Broad Institute Genome Sequencing Center for Infectious Disease"/>
            <person name="Wu L."/>
            <person name="Ma J."/>
        </authorList>
    </citation>
    <scope>NUCLEOTIDE SEQUENCE [LARGE SCALE GENOMIC DNA]</scope>
    <source>
        <strain evidence="13">TBRC 1276</strain>
    </source>
</reference>
<evidence type="ECO:0000256" key="6">
    <source>
        <dbReference type="ARBA" id="ARBA00022777"/>
    </source>
</evidence>
<feature type="transmembrane region" description="Helical" evidence="9">
    <location>
        <begin position="38"/>
        <end position="55"/>
    </location>
</feature>
<dbReference type="CDD" id="cd16917">
    <property type="entry name" value="HATPase_UhpB-NarQ-NarX-like"/>
    <property type="match status" value="1"/>
</dbReference>
<feature type="transmembrane region" description="Helical" evidence="9">
    <location>
        <begin position="12"/>
        <end position="32"/>
    </location>
</feature>
<evidence type="ECO:0000259" key="10">
    <source>
        <dbReference type="Pfam" id="PF02518"/>
    </source>
</evidence>
<evidence type="ECO:0000256" key="5">
    <source>
        <dbReference type="ARBA" id="ARBA00022741"/>
    </source>
</evidence>
<keyword evidence="8" id="KW-0902">Two-component regulatory system</keyword>
<keyword evidence="6 12" id="KW-0418">Kinase</keyword>
<dbReference type="EC" id="2.7.13.3" evidence="2"/>
<evidence type="ECO:0000256" key="7">
    <source>
        <dbReference type="ARBA" id="ARBA00022840"/>
    </source>
</evidence>
<keyword evidence="9" id="KW-1133">Transmembrane helix</keyword>
<accession>A0ABV8G8L1</accession>
<evidence type="ECO:0000313" key="12">
    <source>
        <dbReference type="EMBL" id="MFC4009330.1"/>
    </source>
</evidence>
<evidence type="ECO:0000256" key="1">
    <source>
        <dbReference type="ARBA" id="ARBA00000085"/>
    </source>
</evidence>
<dbReference type="Proteomes" id="UP001595851">
    <property type="component" value="Unassembled WGS sequence"/>
</dbReference>
<evidence type="ECO:0000256" key="2">
    <source>
        <dbReference type="ARBA" id="ARBA00012438"/>
    </source>
</evidence>
<keyword evidence="3" id="KW-0597">Phosphoprotein</keyword>
<keyword evidence="13" id="KW-1185">Reference proteome</keyword>
<protein>
    <recommendedName>
        <fullName evidence="2">histidine kinase</fullName>
        <ecNumber evidence="2">2.7.13.3</ecNumber>
    </recommendedName>
</protein>
<keyword evidence="5" id="KW-0547">Nucleotide-binding</keyword>
<dbReference type="EMBL" id="JBHSBI010000009">
    <property type="protein sequence ID" value="MFC4009330.1"/>
    <property type="molecule type" value="Genomic_DNA"/>
</dbReference>
<feature type="transmembrane region" description="Helical" evidence="9">
    <location>
        <begin position="106"/>
        <end position="124"/>
    </location>
</feature>
<dbReference type="Pfam" id="PF02518">
    <property type="entry name" value="HATPase_c"/>
    <property type="match status" value="1"/>
</dbReference>
<evidence type="ECO:0000256" key="3">
    <source>
        <dbReference type="ARBA" id="ARBA00022553"/>
    </source>
</evidence>
<dbReference type="PANTHER" id="PTHR24421">
    <property type="entry name" value="NITRATE/NITRITE SENSOR PROTEIN NARX-RELATED"/>
    <property type="match status" value="1"/>
</dbReference>
<evidence type="ECO:0000256" key="8">
    <source>
        <dbReference type="ARBA" id="ARBA00023012"/>
    </source>
</evidence>
<comment type="catalytic activity">
    <reaction evidence="1">
        <text>ATP + protein L-histidine = ADP + protein N-phospho-L-histidine.</text>
        <dbReference type="EC" id="2.7.13.3"/>
    </reaction>
</comment>
<organism evidence="12 13">
    <name type="scientific">Nonomuraea purpurea</name>
    <dbReference type="NCBI Taxonomy" id="1849276"/>
    <lineage>
        <taxon>Bacteria</taxon>
        <taxon>Bacillati</taxon>
        <taxon>Actinomycetota</taxon>
        <taxon>Actinomycetes</taxon>
        <taxon>Streptosporangiales</taxon>
        <taxon>Streptosporangiaceae</taxon>
        <taxon>Nonomuraea</taxon>
    </lineage>
</organism>
<keyword evidence="9" id="KW-0472">Membrane</keyword>
<name>A0ABV8G8L1_9ACTN</name>
<dbReference type="Gene3D" id="1.20.5.1930">
    <property type="match status" value="1"/>
</dbReference>
<dbReference type="Pfam" id="PF07730">
    <property type="entry name" value="HisKA_3"/>
    <property type="match status" value="1"/>
</dbReference>
<feature type="domain" description="Signal transduction histidine kinase subgroup 3 dimerisation and phosphoacceptor" evidence="11">
    <location>
        <begin position="172"/>
        <end position="235"/>
    </location>
</feature>